<dbReference type="AlphaFoldDB" id="A0A226M695"/>
<evidence type="ECO:0000259" key="4">
    <source>
        <dbReference type="SMART" id="SM00406"/>
    </source>
</evidence>
<protein>
    <recommendedName>
        <fullName evidence="4">Immunoglobulin V-set domain-containing protein</fullName>
    </recommendedName>
</protein>
<sequence length="104" mass="11183">MFWVRQASGNGTEWVAGVRYDGSYTAYGAAVKGHATITRDNGQSTVRLQLNNLRDDDSATYYCARGAASGSWGDRAYCIDVTLGFQGVSRGPDREIGAHGTELS</sequence>
<gene>
    <name evidence="5" type="ORF">ASZ78_012673</name>
</gene>
<dbReference type="Proteomes" id="UP000198323">
    <property type="component" value="Unassembled WGS sequence"/>
</dbReference>
<organism evidence="5 6">
    <name type="scientific">Callipepla squamata</name>
    <name type="common">Scaled quail</name>
    <dbReference type="NCBI Taxonomy" id="9009"/>
    <lineage>
        <taxon>Eukaryota</taxon>
        <taxon>Metazoa</taxon>
        <taxon>Chordata</taxon>
        <taxon>Craniata</taxon>
        <taxon>Vertebrata</taxon>
        <taxon>Euteleostomi</taxon>
        <taxon>Archelosauria</taxon>
        <taxon>Archosauria</taxon>
        <taxon>Dinosauria</taxon>
        <taxon>Saurischia</taxon>
        <taxon>Theropoda</taxon>
        <taxon>Coelurosauria</taxon>
        <taxon>Aves</taxon>
        <taxon>Neognathae</taxon>
        <taxon>Galloanserae</taxon>
        <taxon>Galliformes</taxon>
        <taxon>Odontophoridae</taxon>
        <taxon>Callipepla</taxon>
    </lineage>
</organism>
<dbReference type="InterPro" id="IPR036179">
    <property type="entry name" value="Ig-like_dom_sf"/>
</dbReference>
<evidence type="ECO:0000256" key="2">
    <source>
        <dbReference type="ARBA" id="ARBA00023130"/>
    </source>
</evidence>
<dbReference type="InterPro" id="IPR013783">
    <property type="entry name" value="Ig-like_fold"/>
</dbReference>
<evidence type="ECO:0000313" key="5">
    <source>
        <dbReference type="EMBL" id="OXB50782.1"/>
    </source>
</evidence>
<evidence type="ECO:0000256" key="1">
    <source>
        <dbReference type="ARBA" id="ARBA00022859"/>
    </source>
</evidence>
<keyword evidence="3" id="KW-1280">Immunoglobulin</keyword>
<dbReference type="SUPFAM" id="SSF48726">
    <property type="entry name" value="Immunoglobulin"/>
    <property type="match status" value="1"/>
</dbReference>
<dbReference type="GO" id="GO:0019814">
    <property type="term" value="C:immunoglobulin complex"/>
    <property type="evidence" value="ECO:0007669"/>
    <property type="project" value="UniProtKB-KW"/>
</dbReference>
<keyword evidence="2" id="KW-1064">Adaptive immunity</keyword>
<dbReference type="OrthoDB" id="9118738at2759"/>
<feature type="domain" description="Immunoglobulin V-set" evidence="4">
    <location>
        <begin position="1"/>
        <end position="65"/>
    </location>
</feature>
<comment type="caution">
    <text evidence="5">The sequence shown here is derived from an EMBL/GenBank/DDBJ whole genome shotgun (WGS) entry which is preliminary data.</text>
</comment>
<keyword evidence="6" id="KW-1185">Reference proteome</keyword>
<reference evidence="5 6" key="1">
    <citation type="submission" date="2016-07" db="EMBL/GenBank/DDBJ databases">
        <title>Disparate Historic Effective Population Sizes Predicted by Modern Levels of Genome Diversity for the Scaled Quail (Callipepla squamata) and the Northern Bobwhite (Colinus virginianus): Inferences from First and Second Generation Draft Genome Assemblies for Sympatric New World Quail.</title>
        <authorList>
            <person name="Oldeschulte D.L."/>
            <person name="Halley Y.A."/>
            <person name="Bhattarai E.K."/>
            <person name="Brashear W.A."/>
            <person name="Hill J."/>
            <person name="Metz R.P."/>
            <person name="Johnson C.D."/>
            <person name="Rollins D."/>
            <person name="Peterson M.J."/>
            <person name="Bickhart D.M."/>
            <person name="Decker J.E."/>
            <person name="Seabury C.M."/>
        </authorList>
    </citation>
    <scope>NUCLEOTIDE SEQUENCE [LARGE SCALE GENOMIC DNA]</scope>
    <source>
        <strain evidence="5 6">Texas</strain>
        <tissue evidence="5">Leg muscle</tissue>
    </source>
</reference>
<evidence type="ECO:0000313" key="6">
    <source>
        <dbReference type="Proteomes" id="UP000198323"/>
    </source>
</evidence>
<evidence type="ECO:0000256" key="3">
    <source>
        <dbReference type="ARBA" id="ARBA00043265"/>
    </source>
</evidence>
<dbReference type="GO" id="GO:0002250">
    <property type="term" value="P:adaptive immune response"/>
    <property type="evidence" value="ECO:0007669"/>
    <property type="project" value="UniProtKB-KW"/>
</dbReference>
<dbReference type="InterPro" id="IPR013106">
    <property type="entry name" value="Ig_V-set"/>
</dbReference>
<dbReference type="InterPro" id="IPR050199">
    <property type="entry name" value="IgHV"/>
</dbReference>
<keyword evidence="1" id="KW-0391">Immunity</keyword>
<name>A0A226M695_CALSU</name>
<dbReference type="Gene3D" id="2.60.40.10">
    <property type="entry name" value="Immunoglobulins"/>
    <property type="match status" value="1"/>
</dbReference>
<dbReference type="PANTHER" id="PTHR23266">
    <property type="entry name" value="IMMUNOGLOBULIN HEAVY CHAIN"/>
    <property type="match status" value="1"/>
</dbReference>
<accession>A0A226M695</accession>
<dbReference type="STRING" id="9009.A0A226M695"/>
<dbReference type="EMBL" id="MCFN01033675">
    <property type="protein sequence ID" value="OXB50782.1"/>
    <property type="molecule type" value="Genomic_DNA"/>
</dbReference>
<dbReference type="GO" id="GO:0005576">
    <property type="term" value="C:extracellular region"/>
    <property type="evidence" value="ECO:0007669"/>
    <property type="project" value="UniProtKB-ARBA"/>
</dbReference>
<proteinExistence type="predicted"/>
<dbReference type="SMART" id="SM00406">
    <property type="entry name" value="IGv"/>
    <property type="match status" value="1"/>
</dbReference>